<proteinExistence type="predicted"/>
<protein>
    <submittedName>
        <fullName evidence="3">Uncharacterized protein LOC106751265</fullName>
    </submittedName>
</protein>
<evidence type="ECO:0000256" key="1">
    <source>
        <dbReference type="SAM" id="Phobius"/>
    </source>
</evidence>
<accession>A0A6P3YCK2</accession>
<feature type="transmembrane region" description="Helical" evidence="1">
    <location>
        <begin position="34"/>
        <end position="63"/>
    </location>
</feature>
<keyword evidence="2" id="KW-1185">Reference proteome</keyword>
<keyword evidence="1" id="KW-0812">Transmembrane</keyword>
<name>A0A6P3YCK2_DINQU</name>
<feature type="non-terminal residue" evidence="3">
    <location>
        <position position="123"/>
    </location>
</feature>
<keyword evidence="1" id="KW-0472">Membrane</keyword>
<dbReference type="RefSeq" id="XP_014487612.1">
    <property type="nucleotide sequence ID" value="XM_014632126.1"/>
</dbReference>
<dbReference type="Proteomes" id="UP000515204">
    <property type="component" value="Unplaced"/>
</dbReference>
<dbReference type="GeneID" id="106751265"/>
<dbReference type="OrthoDB" id="7550312at2759"/>
<organism evidence="2 3">
    <name type="scientific">Dinoponera quadriceps</name>
    <name type="common">South American ant</name>
    <dbReference type="NCBI Taxonomy" id="609295"/>
    <lineage>
        <taxon>Eukaryota</taxon>
        <taxon>Metazoa</taxon>
        <taxon>Ecdysozoa</taxon>
        <taxon>Arthropoda</taxon>
        <taxon>Hexapoda</taxon>
        <taxon>Insecta</taxon>
        <taxon>Pterygota</taxon>
        <taxon>Neoptera</taxon>
        <taxon>Endopterygota</taxon>
        <taxon>Hymenoptera</taxon>
        <taxon>Apocrita</taxon>
        <taxon>Aculeata</taxon>
        <taxon>Formicoidea</taxon>
        <taxon>Formicidae</taxon>
        <taxon>Ponerinae</taxon>
        <taxon>Ponerini</taxon>
        <taxon>Dinoponera</taxon>
    </lineage>
</organism>
<keyword evidence="1" id="KW-1133">Transmembrane helix</keyword>
<dbReference type="KEGG" id="dqu:106751265"/>
<dbReference type="AlphaFoldDB" id="A0A6P3YCK2"/>
<evidence type="ECO:0000313" key="2">
    <source>
        <dbReference type="Proteomes" id="UP000515204"/>
    </source>
</evidence>
<gene>
    <name evidence="3" type="primary">LOC106751265</name>
</gene>
<evidence type="ECO:0000313" key="3">
    <source>
        <dbReference type="RefSeq" id="XP_014487612.1"/>
    </source>
</evidence>
<reference evidence="3" key="1">
    <citation type="submission" date="2025-08" db="UniProtKB">
        <authorList>
            <consortium name="RefSeq"/>
        </authorList>
    </citation>
    <scope>IDENTIFICATION</scope>
</reference>
<sequence length="123" mass="14125">MLPVILDVVVPMNASRPHKIIIDFEMFLDKQQYFYAYLMVEIVMAAVGFSTIIAISSLLIAFFRHSCAIFKISSILIGNTVTKHSLEIPDDRKTREMCRRITRAVCMHRKAIQLCLYLLIAMT</sequence>